<dbReference type="PANTHER" id="PTHR11516">
    <property type="entry name" value="PYRUVATE DEHYDROGENASE E1 COMPONENT, ALPHA SUBUNIT BACTERIAL AND ORGANELLAR"/>
    <property type="match status" value="1"/>
</dbReference>
<evidence type="ECO:0000256" key="3">
    <source>
        <dbReference type="ARBA" id="ARBA00023052"/>
    </source>
</evidence>
<dbReference type="InterPro" id="IPR050642">
    <property type="entry name" value="PDH_E1_Alpha_Subunit"/>
</dbReference>
<comment type="caution">
    <text evidence="5">The sequence shown here is derived from an EMBL/GenBank/DDBJ whole genome shotgun (WGS) entry which is preliminary data.</text>
</comment>
<dbReference type="SUPFAM" id="SSF52518">
    <property type="entry name" value="Thiamin diphosphate-binding fold (THDP-binding)"/>
    <property type="match status" value="1"/>
</dbReference>
<keyword evidence="3" id="KW-0786">Thiamine pyrophosphate</keyword>
<evidence type="ECO:0000256" key="2">
    <source>
        <dbReference type="ARBA" id="ARBA00023002"/>
    </source>
</evidence>
<evidence type="ECO:0000259" key="4">
    <source>
        <dbReference type="Pfam" id="PF00676"/>
    </source>
</evidence>
<sequence length="304" mass="34538">MNVKKLCEDVLKIRLVEEKIIEVYDKDIIQCPVHLSIGEESIPVAICHWLTNKDKIVGTHRSHALYFALDGDYSSFFCELLGKKTGCSKGFGGSMHLTNLNIGLYGTSSIVGGILPIAVGLGLSCDDKEIAVAFFGDGATDQGVFYESLNFASLKNIPVLFVCENNRYSIYTPIEERKVVLPHKVAETLKIKSLYCPIEISNNVVELAKKVKDIVNYVRNKRKPAFIECETVRYLDHHGTGCDIERGCRPVKEKELFEKYDPIKWCKKYLNEFENLREKLKKEIDSAFEQAIKEENFDLWKIGK</sequence>
<dbReference type="Proteomes" id="UP000886289">
    <property type="component" value="Unassembled WGS sequence"/>
</dbReference>
<dbReference type="Gene3D" id="3.40.50.970">
    <property type="match status" value="1"/>
</dbReference>
<dbReference type="InterPro" id="IPR029061">
    <property type="entry name" value="THDP-binding"/>
</dbReference>
<dbReference type="CDD" id="cd02000">
    <property type="entry name" value="TPP_E1_PDC_ADC_BCADC"/>
    <property type="match status" value="1"/>
</dbReference>
<organism evidence="5">
    <name type="scientific">Desulfofervidus auxilii</name>
    <dbReference type="NCBI Taxonomy" id="1621989"/>
    <lineage>
        <taxon>Bacteria</taxon>
        <taxon>Pseudomonadati</taxon>
        <taxon>Thermodesulfobacteriota</taxon>
        <taxon>Candidatus Desulfofervidia</taxon>
        <taxon>Candidatus Desulfofervidales</taxon>
        <taxon>Candidatus Desulfofervidaceae</taxon>
        <taxon>Candidatus Desulfofervidus</taxon>
    </lineage>
</organism>
<proteinExistence type="predicted"/>
<evidence type="ECO:0000313" key="5">
    <source>
        <dbReference type="EMBL" id="HDD44667.1"/>
    </source>
</evidence>
<dbReference type="GO" id="GO:0004739">
    <property type="term" value="F:pyruvate dehydrogenase (acetyl-transferring) activity"/>
    <property type="evidence" value="ECO:0007669"/>
    <property type="project" value="TreeGrafter"/>
</dbReference>
<dbReference type="AlphaFoldDB" id="A0A7C0Y336"/>
<accession>A0A7C0Y336</accession>
<dbReference type="PANTHER" id="PTHR11516:SF60">
    <property type="entry name" value="PYRUVATE DEHYDROGENASE E1 COMPONENT SUBUNIT ALPHA"/>
    <property type="match status" value="1"/>
</dbReference>
<dbReference type="Pfam" id="PF00676">
    <property type="entry name" value="E1_dh"/>
    <property type="match status" value="1"/>
</dbReference>
<dbReference type="GO" id="GO:0006086">
    <property type="term" value="P:pyruvate decarboxylation to acetyl-CoA"/>
    <property type="evidence" value="ECO:0007669"/>
    <property type="project" value="TreeGrafter"/>
</dbReference>
<evidence type="ECO:0000256" key="1">
    <source>
        <dbReference type="ARBA" id="ARBA00001964"/>
    </source>
</evidence>
<dbReference type="InterPro" id="IPR001017">
    <property type="entry name" value="DH_E1"/>
</dbReference>
<comment type="cofactor">
    <cofactor evidence="1">
        <name>thiamine diphosphate</name>
        <dbReference type="ChEBI" id="CHEBI:58937"/>
    </cofactor>
</comment>
<gene>
    <name evidence="5" type="ORF">ENG63_07400</name>
</gene>
<dbReference type="EMBL" id="DRBS01000276">
    <property type="protein sequence ID" value="HDD44667.1"/>
    <property type="molecule type" value="Genomic_DNA"/>
</dbReference>
<protein>
    <submittedName>
        <fullName evidence="5">Thiamine pyrophosphate-dependent dehydrogenase E1 component subunit alpha</fullName>
    </submittedName>
</protein>
<reference evidence="5" key="1">
    <citation type="journal article" date="2020" name="mSystems">
        <title>Genome- and Community-Level Interaction Insights into Carbon Utilization and Element Cycling Functions of Hydrothermarchaeota in Hydrothermal Sediment.</title>
        <authorList>
            <person name="Zhou Z."/>
            <person name="Liu Y."/>
            <person name="Xu W."/>
            <person name="Pan J."/>
            <person name="Luo Z.H."/>
            <person name="Li M."/>
        </authorList>
    </citation>
    <scope>NUCLEOTIDE SEQUENCE [LARGE SCALE GENOMIC DNA]</scope>
    <source>
        <strain evidence="5">HyVt-233</strain>
    </source>
</reference>
<name>A0A7C0Y336_DESA2</name>
<keyword evidence="2" id="KW-0560">Oxidoreductase</keyword>
<feature type="domain" description="Dehydrogenase E1 component" evidence="4">
    <location>
        <begin position="13"/>
        <end position="295"/>
    </location>
</feature>